<name>A0A1U9NKA8_9BACT</name>
<dbReference type="EMBL" id="CP019791">
    <property type="protein sequence ID" value="AQT67956.1"/>
    <property type="molecule type" value="Genomic_DNA"/>
</dbReference>
<dbReference type="OrthoDB" id="210114at2"/>
<gene>
    <name evidence="1" type="ORF">STSP2_01108</name>
</gene>
<dbReference type="AlphaFoldDB" id="A0A1U9NKA8"/>
<organism evidence="1 2">
    <name type="scientific">Anaerohalosphaera lusitana</name>
    <dbReference type="NCBI Taxonomy" id="1936003"/>
    <lineage>
        <taxon>Bacteria</taxon>
        <taxon>Pseudomonadati</taxon>
        <taxon>Planctomycetota</taxon>
        <taxon>Phycisphaerae</taxon>
        <taxon>Sedimentisphaerales</taxon>
        <taxon>Anaerohalosphaeraceae</taxon>
        <taxon>Anaerohalosphaera</taxon>
    </lineage>
</organism>
<keyword evidence="2" id="KW-1185">Reference proteome</keyword>
<sequence length="334" mass="38430">MVIKCKNWKPSPKPLHGICKAGKLGGEPVVSACIDVCGQCQNSSEDFRNYLSSRFGTGKMAADNKKVIIESQPQRHRAWHKDVFYRGDGTTVDLVDLFHGQSVFLICNGPSIKDIDLEKLTSTPGVMTMSLNNGGHKIRTNLWTGQDPPYRFMQSIWEDPSIMKFTLYDYRKRPVWDRKKGGYSDLKLWQCPNTFFHKRHSDFDAKKWLDEDKVVWGEPKDAGGNRSVMLAALHILYFLGFRNVFLLGADFHMTSDDKYFFEDRAAVKHNNRLFKNVAKYLEQLKPYLNEVGFRVFNCSPASHLKVFEHKSIHDAVEMCRVNISQSTEGMYVKR</sequence>
<dbReference type="Gene3D" id="3.90.1480.10">
    <property type="entry name" value="Alpha-2,3-sialyltransferase"/>
    <property type="match status" value="1"/>
</dbReference>
<evidence type="ECO:0000313" key="2">
    <source>
        <dbReference type="Proteomes" id="UP000189674"/>
    </source>
</evidence>
<dbReference type="RefSeq" id="WP_146660561.1">
    <property type="nucleotide sequence ID" value="NZ_CP019791.1"/>
</dbReference>
<protein>
    <submittedName>
        <fullName evidence="1">Uncharacterized protein</fullName>
    </submittedName>
</protein>
<reference evidence="2" key="1">
    <citation type="submission" date="2017-02" db="EMBL/GenBank/DDBJ databases">
        <title>Comparative genomics and description of representatives of a novel lineage of planctomycetes thriving in anoxic sediments.</title>
        <authorList>
            <person name="Spring S."/>
            <person name="Bunk B."/>
            <person name="Sproer C."/>
        </authorList>
    </citation>
    <scope>NUCLEOTIDE SEQUENCE [LARGE SCALE GENOMIC DNA]</scope>
    <source>
        <strain evidence="2">ST-NAGAB-D1</strain>
    </source>
</reference>
<evidence type="ECO:0000313" key="1">
    <source>
        <dbReference type="EMBL" id="AQT67956.1"/>
    </source>
</evidence>
<dbReference type="KEGG" id="alus:STSP2_01108"/>
<accession>A0A1U9NKA8</accession>
<dbReference type="STRING" id="1936003.STSP2_01108"/>
<proteinExistence type="predicted"/>
<dbReference type="Proteomes" id="UP000189674">
    <property type="component" value="Chromosome"/>
</dbReference>